<evidence type="ECO:0000313" key="1">
    <source>
        <dbReference type="EMBL" id="KAG7558738.1"/>
    </source>
</evidence>
<dbReference type="AlphaFoldDB" id="A0A8T1ZIZ7"/>
<dbReference type="EMBL" id="JAEFBK010000010">
    <property type="protein sequence ID" value="KAG7558738.1"/>
    <property type="molecule type" value="Genomic_DNA"/>
</dbReference>
<dbReference type="Proteomes" id="UP000694240">
    <property type="component" value="Chromosome 10"/>
</dbReference>
<organism evidence="1 2">
    <name type="scientific">Arabidopsis thaliana x Arabidopsis arenosa</name>
    <dbReference type="NCBI Taxonomy" id="1240361"/>
    <lineage>
        <taxon>Eukaryota</taxon>
        <taxon>Viridiplantae</taxon>
        <taxon>Streptophyta</taxon>
        <taxon>Embryophyta</taxon>
        <taxon>Tracheophyta</taxon>
        <taxon>Spermatophyta</taxon>
        <taxon>Magnoliopsida</taxon>
        <taxon>eudicotyledons</taxon>
        <taxon>Gunneridae</taxon>
        <taxon>Pentapetalae</taxon>
        <taxon>rosids</taxon>
        <taxon>malvids</taxon>
        <taxon>Brassicales</taxon>
        <taxon>Brassicaceae</taxon>
        <taxon>Camelineae</taxon>
        <taxon>Arabidopsis</taxon>
    </lineage>
</organism>
<comment type="caution">
    <text evidence="1">The sequence shown here is derived from an EMBL/GenBank/DDBJ whole genome shotgun (WGS) entry which is preliminary data.</text>
</comment>
<protein>
    <submittedName>
        <fullName evidence="1">Uncharacterized protein</fullName>
    </submittedName>
</protein>
<keyword evidence="2" id="KW-1185">Reference proteome</keyword>
<sequence>MNNRKQAANENAPCIRVLLHVGCEVDDFQQNKEQGRIIQIAEQNIQEQVVEINSSSSLGAVKKEVGHVEDECSRKSIDFKIKTIEKTRLKTVIYVDAFVHMLTEIMDGDDMGRRNI</sequence>
<evidence type="ECO:0000313" key="2">
    <source>
        <dbReference type="Proteomes" id="UP000694240"/>
    </source>
</evidence>
<accession>A0A8T1ZIZ7</accession>
<name>A0A8T1ZIZ7_9BRAS</name>
<proteinExistence type="predicted"/>
<reference evidence="1 2" key="1">
    <citation type="submission" date="2020-12" db="EMBL/GenBank/DDBJ databases">
        <title>Concerted genomic and epigenomic changes stabilize Arabidopsis allopolyploids.</title>
        <authorList>
            <person name="Chen Z."/>
        </authorList>
    </citation>
    <scope>NUCLEOTIDE SEQUENCE [LARGE SCALE GENOMIC DNA]</scope>
    <source>
        <strain evidence="1">Allo738</strain>
        <tissue evidence="1">Leaf</tissue>
    </source>
</reference>
<gene>
    <name evidence="1" type="ORF">ISN45_Aa05g003700</name>
</gene>